<comment type="similarity">
    <text evidence="1 3">Belongs to the type-B carboxylesterase/lipase family.</text>
</comment>
<dbReference type="InterPro" id="IPR019826">
    <property type="entry name" value="Carboxylesterase_B_AS"/>
</dbReference>
<dbReference type="GO" id="GO:0016787">
    <property type="term" value="F:hydrolase activity"/>
    <property type="evidence" value="ECO:0007669"/>
    <property type="project" value="UniProtKB-KW"/>
</dbReference>
<dbReference type="Gene3D" id="3.40.50.1820">
    <property type="entry name" value="alpha/beta hydrolase"/>
    <property type="match status" value="1"/>
</dbReference>
<dbReference type="OrthoDB" id="408631at2759"/>
<dbReference type="EMBL" id="ML977598">
    <property type="protein sequence ID" value="KAF1999175.1"/>
    <property type="molecule type" value="Genomic_DNA"/>
</dbReference>
<gene>
    <name evidence="5" type="ORF">P154DRAFT_437878</name>
</gene>
<feature type="signal peptide" evidence="3">
    <location>
        <begin position="1"/>
        <end position="21"/>
    </location>
</feature>
<feature type="domain" description="Carboxylesterase type B" evidence="4">
    <location>
        <begin position="24"/>
        <end position="496"/>
    </location>
</feature>
<keyword evidence="3" id="KW-0732">Signal</keyword>
<dbReference type="SUPFAM" id="SSF53474">
    <property type="entry name" value="alpha/beta-Hydrolases"/>
    <property type="match status" value="1"/>
</dbReference>
<dbReference type="InterPro" id="IPR029058">
    <property type="entry name" value="AB_hydrolase_fold"/>
</dbReference>
<dbReference type="Pfam" id="PF00135">
    <property type="entry name" value="COesterase"/>
    <property type="match status" value="1"/>
</dbReference>
<keyword evidence="6" id="KW-1185">Reference proteome</keyword>
<feature type="chain" id="PRO_5025715913" description="Carboxylic ester hydrolase" evidence="3">
    <location>
        <begin position="22"/>
        <end position="528"/>
    </location>
</feature>
<evidence type="ECO:0000256" key="3">
    <source>
        <dbReference type="RuleBase" id="RU361235"/>
    </source>
</evidence>
<name>A0A6A5WJ74_9PLEO</name>
<sequence>MTAASLLILVLTLCVQQFVLAVDPVVDLGYAKYRGISRTEGIIRWAGMRYAKAPTRMNGLRFKAPQDPEPQDGIIDADEFGALCIGTGTDLKQEVGGNFSEDCLFANVFAPADATKDSKLPVFVFIQGGGFNINGNANYNGTKLIRAADNNIIIVNFNYRVGPYGFLASKEIQEDSTLSLNNGLKDQRQLLKWVKTHIQSFGGDPDHVTLGGASAGAGSVVLQLTAYGGRDDKLFQAAAAESPAAPPLRDVTENQFAFDALRKKMGCKNLKCMQELDAVKFQNAVRELRIPFPGAKNPPLYFYNPTLDYDFIRDYTYNELQAGHFINVPTIFGYTTNEGTIFTPKSVETVGKAETFIRDQFVNLNRADMTMIRQVWGGPPDLFYDPRWRTYAASIYGHIRYTCPSLNASAAYTTKSTSPTYSYRWNVGSALHVADLGPIWNNATQAPGVFIQSYWASFIRSFDPNKHIHDFVLPGGTRLKSPKWETFGDGVGKRMMFGDDNHAGMEEVSVDDREKCRVITGLGTQLQQ</sequence>
<dbReference type="InterPro" id="IPR050309">
    <property type="entry name" value="Type-B_Carboxylest/Lipase"/>
</dbReference>
<evidence type="ECO:0000256" key="1">
    <source>
        <dbReference type="ARBA" id="ARBA00005964"/>
    </source>
</evidence>
<reference evidence="5" key="1">
    <citation type="journal article" date="2020" name="Stud. Mycol.">
        <title>101 Dothideomycetes genomes: a test case for predicting lifestyles and emergence of pathogens.</title>
        <authorList>
            <person name="Haridas S."/>
            <person name="Albert R."/>
            <person name="Binder M."/>
            <person name="Bloem J."/>
            <person name="Labutti K."/>
            <person name="Salamov A."/>
            <person name="Andreopoulos B."/>
            <person name="Baker S."/>
            <person name="Barry K."/>
            <person name="Bills G."/>
            <person name="Bluhm B."/>
            <person name="Cannon C."/>
            <person name="Castanera R."/>
            <person name="Culley D."/>
            <person name="Daum C."/>
            <person name="Ezra D."/>
            <person name="Gonzalez J."/>
            <person name="Henrissat B."/>
            <person name="Kuo A."/>
            <person name="Liang C."/>
            <person name="Lipzen A."/>
            <person name="Lutzoni F."/>
            <person name="Magnuson J."/>
            <person name="Mondo S."/>
            <person name="Nolan M."/>
            <person name="Ohm R."/>
            <person name="Pangilinan J."/>
            <person name="Park H.-J."/>
            <person name="Ramirez L."/>
            <person name="Alfaro M."/>
            <person name="Sun H."/>
            <person name="Tritt A."/>
            <person name="Yoshinaga Y."/>
            <person name="Zwiers L.-H."/>
            <person name="Turgeon B."/>
            <person name="Goodwin S."/>
            <person name="Spatafora J."/>
            <person name="Crous P."/>
            <person name="Grigoriev I."/>
        </authorList>
    </citation>
    <scope>NUCLEOTIDE SEQUENCE</scope>
    <source>
        <strain evidence="5">CBS 123094</strain>
    </source>
</reference>
<protein>
    <recommendedName>
        <fullName evidence="3">Carboxylic ester hydrolase</fullName>
        <ecNumber evidence="3">3.1.1.-</ecNumber>
    </recommendedName>
</protein>
<evidence type="ECO:0000313" key="6">
    <source>
        <dbReference type="Proteomes" id="UP000799779"/>
    </source>
</evidence>
<accession>A0A6A5WJ74</accession>
<dbReference type="EC" id="3.1.1.-" evidence="3"/>
<evidence type="ECO:0000259" key="4">
    <source>
        <dbReference type="Pfam" id="PF00135"/>
    </source>
</evidence>
<dbReference type="AlphaFoldDB" id="A0A6A5WJ74"/>
<keyword evidence="2 3" id="KW-0378">Hydrolase</keyword>
<evidence type="ECO:0000313" key="5">
    <source>
        <dbReference type="EMBL" id="KAF1999175.1"/>
    </source>
</evidence>
<dbReference type="PANTHER" id="PTHR11559">
    <property type="entry name" value="CARBOXYLESTERASE"/>
    <property type="match status" value="1"/>
</dbReference>
<dbReference type="PROSITE" id="PS00122">
    <property type="entry name" value="CARBOXYLESTERASE_B_1"/>
    <property type="match status" value="1"/>
</dbReference>
<organism evidence="5 6">
    <name type="scientific">Amniculicola lignicola CBS 123094</name>
    <dbReference type="NCBI Taxonomy" id="1392246"/>
    <lineage>
        <taxon>Eukaryota</taxon>
        <taxon>Fungi</taxon>
        <taxon>Dikarya</taxon>
        <taxon>Ascomycota</taxon>
        <taxon>Pezizomycotina</taxon>
        <taxon>Dothideomycetes</taxon>
        <taxon>Pleosporomycetidae</taxon>
        <taxon>Pleosporales</taxon>
        <taxon>Amniculicolaceae</taxon>
        <taxon>Amniculicola</taxon>
    </lineage>
</organism>
<proteinExistence type="inferred from homology"/>
<evidence type="ECO:0000256" key="2">
    <source>
        <dbReference type="ARBA" id="ARBA00022801"/>
    </source>
</evidence>
<dbReference type="InterPro" id="IPR002018">
    <property type="entry name" value="CarbesteraseB"/>
</dbReference>
<dbReference type="Proteomes" id="UP000799779">
    <property type="component" value="Unassembled WGS sequence"/>
</dbReference>